<sequence length="496" mass="56444">MSIRTGVLAAYRDQAITEYRDNPLIAALPEICSERDAAVAMLVRPHFDPSERDLPTEHRWHLLGRLKHVVVPRPKYYEIERTISRLIRAGYVLRNPMRVETWRRIYGAQSNLSKRSTSTDPSPQLMSADSKATLVGLSGIGKTTAIDAVLRVYPDQVIRHEAYDGHHLPITQIVWLKVTCPENGSISSFCREFARQLDRALGVDKYERMYSRSKLTRDELEGMMRQHSATYFLGLLVIDEIQRLSLAKTQGAAPLLDFFQDLRDHLKVPSLLIGTYKAVRLFQRELKDARRASESGLIDIERPTSASDGEWVKFVRRLWTYQWTRKPTTLDDELLRTLYDLTQGITDILVILFKLAQQRAMLDLSEEVNVECIRSTYEEMLPLLHPAVNALRSRSPEKLARFEDLLPPNRDLLIKSARHSFVDEADDRLDAMFSAGTDHTPVPIAATAMPRKKRLRKSDMQSDDLRTATDAPDSYGALRAIGAVGDDSLFGDTRKA</sequence>
<dbReference type="GO" id="GO:0005524">
    <property type="term" value="F:ATP binding"/>
    <property type="evidence" value="ECO:0007669"/>
    <property type="project" value="UniProtKB-KW"/>
</dbReference>
<feature type="domain" description="ORC1/DEAH AAA+ ATPase" evidence="2">
    <location>
        <begin position="132"/>
        <end position="281"/>
    </location>
</feature>
<comment type="caution">
    <text evidence="3">The sequence shown here is derived from an EMBL/GenBank/DDBJ whole genome shotgun (WGS) entry which is preliminary data.</text>
</comment>
<evidence type="ECO:0000313" key="4">
    <source>
        <dbReference type="Proteomes" id="UP001430614"/>
    </source>
</evidence>
<dbReference type="Pfam" id="PF13401">
    <property type="entry name" value="AAA_22"/>
    <property type="match status" value="1"/>
</dbReference>
<keyword evidence="3" id="KW-0067">ATP-binding</keyword>
<evidence type="ECO:0000313" key="3">
    <source>
        <dbReference type="EMBL" id="MCC8402056.1"/>
    </source>
</evidence>
<gene>
    <name evidence="3" type="ORF">LJ655_09155</name>
</gene>
<evidence type="ECO:0000256" key="1">
    <source>
        <dbReference type="SAM" id="MobiDB-lite"/>
    </source>
</evidence>
<dbReference type="EMBL" id="JAJITC010000004">
    <property type="protein sequence ID" value="MCC8402056.1"/>
    <property type="molecule type" value="Genomic_DNA"/>
</dbReference>
<dbReference type="InterPro" id="IPR049945">
    <property type="entry name" value="AAA_22"/>
</dbReference>
<reference evidence="3 4" key="1">
    <citation type="submission" date="2021-11" db="EMBL/GenBank/DDBJ databases">
        <authorList>
            <person name="Oh E.-T."/>
            <person name="Kim S.-B."/>
        </authorList>
    </citation>
    <scope>NUCLEOTIDE SEQUENCE [LARGE SCALE GENOMIC DNA]</scope>
    <source>
        <strain evidence="3 4">MMS20-SJTN17</strain>
    </source>
</reference>
<protein>
    <submittedName>
        <fullName evidence="3">ATP-binding protein</fullName>
    </submittedName>
</protein>
<name>A0ABS8KBA9_9BURK</name>
<dbReference type="RefSeq" id="WP_230560928.1">
    <property type="nucleotide sequence ID" value="NZ_JAJITC010000004.1"/>
</dbReference>
<feature type="region of interest" description="Disordered" evidence="1">
    <location>
        <begin position="452"/>
        <end position="471"/>
    </location>
</feature>
<dbReference type="Gene3D" id="3.40.50.300">
    <property type="entry name" value="P-loop containing nucleotide triphosphate hydrolases"/>
    <property type="match status" value="1"/>
</dbReference>
<keyword evidence="4" id="KW-1185">Reference proteome</keyword>
<proteinExistence type="predicted"/>
<feature type="compositionally biased region" description="Basic and acidic residues" evidence="1">
    <location>
        <begin position="457"/>
        <end position="467"/>
    </location>
</feature>
<evidence type="ECO:0000259" key="2">
    <source>
        <dbReference type="Pfam" id="PF13401"/>
    </source>
</evidence>
<organism evidence="3 4">
    <name type="scientific">Paraburkholderia translucens</name>
    <dbReference type="NCBI Taxonomy" id="2886945"/>
    <lineage>
        <taxon>Bacteria</taxon>
        <taxon>Pseudomonadati</taxon>
        <taxon>Pseudomonadota</taxon>
        <taxon>Betaproteobacteria</taxon>
        <taxon>Burkholderiales</taxon>
        <taxon>Burkholderiaceae</taxon>
        <taxon>Paraburkholderia</taxon>
    </lineage>
</organism>
<accession>A0ABS8KBA9</accession>
<keyword evidence="3" id="KW-0547">Nucleotide-binding</keyword>
<dbReference type="InterPro" id="IPR027417">
    <property type="entry name" value="P-loop_NTPase"/>
</dbReference>
<dbReference type="Proteomes" id="UP001430614">
    <property type="component" value="Unassembled WGS sequence"/>
</dbReference>
<dbReference type="SUPFAM" id="SSF52540">
    <property type="entry name" value="P-loop containing nucleoside triphosphate hydrolases"/>
    <property type="match status" value="1"/>
</dbReference>